<organism evidence="3 4">
    <name type="scientific">Anaerococcus cruorum</name>
    <dbReference type="NCBI Taxonomy" id="3115617"/>
    <lineage>
        <taxon>Bacteria</taxon>
        <taxon>Bacillati</taxon>
        <taxon>Bacillota</taxon>
        <taxon>Tissierellia</taxon>
        <taxon>Tissierellales</taxon>
        <taxon>Peptoniphilaceae</taxon>
        <taxon>Anaerococcus</taxon>
    </lineage>
</organism>
<dbReference type="RefSeq" id="WP_410033239.1">
    <property type="nucleotide sequence ID" value="NZ_JBGMEH010000008.1"/>
</dbReference>
<keyword evidence="2" id="KW-0472">Membrane</keyword>
<proteinExistence type="predicted"/>
<feature type="compositionally biased region" description="Basic residues" evidence="1">
    <location>
        <begin position="208"/>
        <end position="222"/>
    </location>
</feature>
<evidence type="ECO:0000313" key="3">
    <source>
        <dbReference type="EMBL" id="MFO3716602.1"/>
    </source>
</evidence>
<evidence type="ECO:0000256" key="2">
    <source>
        <dbReference type="SAM" id="Phobius"/>
    </source>
</evidence>
<evidence type="ECO:0000256" key="1">
    <source>
        <dbReference type="SAM" id="MobiDB-lite"/>
    </source>
</evidence>
<name>A0ABW9MXM5_9FIRM</name>
<feature type="region of interest" description="Disordered" evidence="1">
    <location>
        <begin position="207"/>
        <end position="229"/>
    </location>
</feature>
<sequence>MENRKSLFSAIPPAIIAGIIIGMITYFGLNFGGYKEYQAQSKVVTTNIENLDEASGTAATYAATINSPKIKQKTLETLGIDWNVGKLDSKLEIKPIENTSIIDIVVTDTNKLRAEDLADQYADYTVRVINNIYNSGAKVMEYSYGSASAIDNTLRYALITGGLGFILWTIIKMIRINSYNNKLARSYANTKAENEVGEVREVKEKPAQKIKKSASKSATKKTSKVDSNSMAFESGSTKVVNSKEVNRQADLTETSSSKYEVLGRIPSYDKGDLDV</sequence>
<evidence type="ECO:0000313" key="4">
    <source>
        <dbReference type="Proteomes" id="UP001638015"/>
    </source>
</evidence>
<gene>
    <name evidence="3" type="ORF">ACCQ40_07510</name>
</gene>
<dbReference type="EMBL" id="JBGMEH010000008">
    <property type="protein sequence ID" value="MFO3716602.1"/>
    <property type="molecule type" value="Genomic_DNA"/>
</dbReference>
<reference evidence="3 4" key="1">
    <citation type="journal article" date="2025" name="Anaerobe">
        <title>Description of Anaerococcus kampingiae sp. nov., Anaerococcus groningensis sp. nov., Anaerococcus martiniensis sp. nov., and Anaerococcus cruorum sp. nov., isolated from human clinical specimens.</title>
        <authorList>
            <person name="Boiten K.E."/>
            <person name="Meijer J."/>
            <person name="van Wezel E.M."/>
            <person name="Veloo A.C.M."/>
        </authorList>
    </citation>
    <scope>NUCLEOTIDE SEQUENCE [LARGE SCALE GENOMIC DNA]</scope>
    <source>
        <strain evidence="3 4">ENR1039</strain>
    </source>
</reference>
<keyword evidence="4" id="KW-1185">Reference proteome</keyword>
<dbReference type="Proteomes" id="UP001638015">
    <property type="component" value="Unassembled WGS sequence"/>
</dbReference>
<keyword evidence="2" id="KW-1133">Transmembrane helix</keyword>
<feature type="transmembrane region" description="Helical" evidence="2">
    <location>
        <begin position="153"/>
        <end position="171"/>
    </location>
</feature>
<accession>A0ABW9MXM5</accession>
<comment type="caution">
    <text evidence="3">The sequence shown here is derived from an EMBL/GenBank/DDBJ whole genome shotgun (WGS) entry which is preliminary data.</text>
</comment>
<keyword evidence="2" id="KW-0812">Transmembrane</keyword>
<feature type="transmembrane region" description="Helical" evidence="2">
    <location>
        <begin position="7"/>
        <end position="29"/>
    </location>
</feature>
<protein>
    <submittedName>
        <fullName evidence="3">Chain-length determining protein</fullName>
    </submittedName>
</protein>